<evidence type="ECO:0000313" key="2">
    <source>
        <dbReference type="Proteomes" id="UP001295684"/>
    </source>
</evidence>
<gene>
    <name evidence="1" type="ORF">ECRASSUSDP1_LOCUS20842</name>
</gene>
<dbReference type="AlphaFoldDB" id="A0AAD2D3Y2"/>
<dbReference type="Proteomes" id="UP001295684">
    <property type="component" value="Unassembled WGS sequence"/>
</dbReference>
<reference evidence="1" key="1">
    <citation type="submission" date="2023-07" db="EMBL/GenBank/DDBJ databases">
        <authorList>
            <consortium name="AG Swart"/>
            <person name="Singh M."/>
            <person name="Singh A."/>
            <person name="Seah K."/>
            <person name="Emmerich C."/>
        </authorList>
    </citation>
    <scope>NUCLEOTIDE SEQUENCE</scope>
    <source>
        <strain evidence="1">DP1</strain>
    </source>
</reference>
<name>A0AAD2D3Y2_EUPCR</name>
<comment type="caution">
    <text evidence="1">The sequence shown here is derived from an EMBL/GenBank/DDBJ whole genome shotgun (WGS) entry which is preliminary data.</text>
</comment>
<keyword evidence="2" id="KW-1185">Reference proteome</keyword>
<protein>
    <submittedName>
        <fullName evidence="1">Uncharacterized protein</fullName>
    </submittedName>
</protein>
<organism evidence="1 2">
    <name type="scientific">Euplotes crassus</name>
    <dbReference type="NCBI Taxonomy" id="5936"/>
    <lineage>
        <taxon>Eukaryota</taxon>
        <taxon>Sar</taxon>
        <taxon>Alveolata</taxon>
        <taxon>Ciliophora</taxon>
        <taxon>Intramacronucleata</taxon>
        <taxon>Spirotrichea</taxon>
        <taxon>Hypotrichia</taxon>
        <taxon>Euplotida</taxon>
        <taxon>Euplotidae</taxon>
        <taxon>Moneuplotes</taxon>
    </lineage>
</organism>
<accession>A0AAD2D3Y2</accession>
<dbReference type="EMBL" id="CAMPGE010021275">
    <property type="protein sequence ID" value="CAI2379432.1"/>
    <property type="molecule type" value="Genomic_DNA"/>
</dbReference>
<sequence>MVTVFKQVLSLDAAIFWTNPLRYSLSSSGCIIVFLYRSSWVILGCALSR</sequence>
<proteinExistence type="predicted"/>
<evidence type="ECO:0000313" key="1">
    <source>
        <dbReference type="EMBL" id="CAI2379432.1"/>
    </source>
</evidence>